<feature type="compositionally biased region" description="Low complexity" evidence="1">
    <location>
        <begin position="317"/>
        <end position="328"/>
    </location>
</feature>
<organism evidence="2 3">
    <name type="scientific">Pyronema omphalodes (strain CBS 100304)</name>
    <name type="common">Pyronema confluens</name>
    <dbReference type="NCBI Taxonomy" id="1076935"/>
    <lineage>
        <taxon>Eukaryota</taxon>
        <taxon>Fungi</taxon>
        <taxon>Dikarya</taxon>
        <taxon>Ascomycota</taxon>
        <taxon>Pezizomycotina</taxon>
        <taxon>Pezizomycetes</taxon>
        <taxon>Pezizales</taxon>
        <taxon>Pyronemataceae</taxon>
        <taxon>Pyronema</taxon>
    </lineage>
</organism>
<feature type="compositionally biased region" description="Basic and acidic residues" evidence="1">
    <location>
        <begin position="16"/>
        <end position="25"/>
    </location>
</feature>
<dbReference type="AlphaFoldDB" id="U4KUG5"/>
<feature type="compositionally biased region" description="Pro residues" evidence="1">
    <location>
        <begin position="72"/>
        <end position="81"/>
    </location>
</feature>
<protein>
    <submittedName>
        <fullName evidence="2">Uncharacterized protein</fullName>
    </submittedName>
</protein>
<evidence type="ECO:0000256" key="1">
    <source>
        <dbReference type="SAM" id="MobiDB-lite"/>
    </source>
</evidence>
<accession>U4KUG5</accession>
<feature type="compositionally biased region" description="Low complexity" evidence="1">
    <location>
        <begin position="255"/>
        <end position="282"/>
    </location>
</feature>
<dbReference type="EMBL" id="HF935220">
    <property type="protein sequence ID" value="CCX04928.1"/>
    <property type="molecule type" value="Genomic_DNA"/>
</dbReference>
<gene>
    <name evidence="2" type="ORF">PCON_04047</name>
</gene>
<feature type="region of interest" description="Disordered" evidence="1">
    <location>
        <begin position="442"/>
        <end position="463"/>
    </location>
</feature>
<keyword evidence="3" id="KW-1185">Reference proteome</keyword>
<evidence type="ECO:0000313" key="2">
    <source>
        <dbReference type="EMBL" id="CCX04928.1"/>
    </source>
</evidence>
<feature type="compositionally biased region" description="Low complexity" evidence="1">
    <location>
        <begin position="82"/>
        <end position="93"/>
    </location>
</feature>
<feature type="region of interest" description="Disordered" evidence="1">
    <location>
        <begin position="239"/>
        <end position="331"/>
    </location>
</feature>
<sequence>MDPADHDFDAASVEPLLEHADEHAQNDPVATDAVDKTSDSPPPPSGSQLPVSQLPPIGTFFPTLLPQIPSASPAPLPPPATSTPSSAVGSGNAVAATPSLTRRAMGYPMQKACLAQCGLPLDGLLSWTELPQAVQEAAINRFLLLENIPSTTREFAIDHLWTQMGKYKDEKKRQAKRAAEKAVKANGTLGGTVMPGQSLTDSTISCAVTPVGSMNPTAQGRNSGFPTVAAERPVLPDNVFAGFGNRPTGTASTFTPAAGTSSQPAAATPSAAAGAATETSTPVPRKRGRPLGSKNRPKAPASDSATPTLILRPQNPTSTTGSTSAAASPHLPQSEYQPILWRPGTIPVDHKGHIYLSRESLSEFSESARRYYEGRYTIHIRDSTPERITGEQVVATNEGQNVLMGIVTDSNDEVEEGEIVEVQGLAPAETGAEPPVVVTNERGEQNASMGIVIDSDDEVEEGEIVEERTPVVKRRRLN</sequence>
<feature type="compositionally biased region" description="Acidic residues" evidence="1">
    <location>
        <begin position="454"/>
        <end position="463"/>
    </location>
</feature>
<reference evidence="2 3" key="1">
    <citation type="journal article" date="2013" name="PLoS Genet.">
        <title>The genome and development-dependent transcriptomes of Pyronema confluens: a window into fungal evolution.</title>
        <authorList>
            <person name="Traeger S."/>
            <person name="Altegoer F."/>
            <person name="Freitag M."/>
            <person name="Gabaldon T."/>
            <person name="Kempken F."/>
            <person name="Kumar A."/>
            <person name="Marcet-Houben M."/>
            <person name="Poggeler S."/>
            <person name="Stajich J.E."/>
            <person name="Nowrousian M."/>
        </authorList>
    </citation>
    <scope>NUCLEOTIDE SEQUENCE [LARGE SCALE GENOMIC DNA]</scope>
    <source>
        <strain evidence="3">CBS 100304</strain>
        <tissue evidence="2">Vegetative mycelium</tissue>
    </source>
</reference>
<evidence type="ECO:0000313" key="3">
    <source>
        <dbReference type="Proteomes" id="UP000018144"/>
    </source>
</evidence>
<feature type="region of interest" description="Disordered" evidence="1">
    <location>
        <begin position="1"/>
        <end position="53"/>
    </location>
</feature>
<dbReference type="Proteomes" id="UP000018144">
    <property type="component" value="Unassembled WGS sequence"/>
</dbReference>
<feature type="region of interest" description="Disordered" evidence="1">
    <location>
        <begin position="68"/>
        <end position="93"/>
    </location>
</feature>
<name>U4KUG5_PYROM</name>
<proteinExistence type="predicted"/>